<sequence>MSTPTFAKTHNLIAYLAKPTESEGFEQIIDFLTGSSVSYALTTSPTIRTSCIKQFWTTTKVKAIIDEVRIQALIDEKMVNIKESSIRRTLKLDDAEGTSCLDNAEFFDVKNMKAGVPFFMFPRFVQLLIDHQLGDMSHHKDIYDNPSLTKKVFTNMKRVGTGFSGVVTPLFDTMLVPAAEEVGLIQDDVQSTTIPTEPSTSKPHKKHKSKKQQPQAPKVPSLEPSPEHMLPSPSNDPLPGDRIKKLEGRVDKLEEENRNLKDLHSIHSKVDTAAPVVEKEKSFKQERIIAEIDEDVEINLEEAQAKLCRIDLEHRGKVLSMQDVIDEEPVEVEVLEVVKAAKLMTKVVTTAGATKVSIPRRKRGVVIQGPEETTSIVIVHSEVQSKDKGKGILIEEPKSLKGQAQIEQDEEFARQLEAKLNAYINWNAVMEQVKRSEKLNDAVMKYQALKRKPLTEAKARKNMIIYLKNMEVNEEVTIPKTENEVEGHKREGESLEKEVTKKQKMDEEAEDLKSHLQIIANDDDDVYTEVTPLVSKIPIVDYKIHFERNKPYFKIIRADSNHMLFLSFSTMLKNFDREDLESL</sequence>
<name>A0A6L2LRR1_TANCI</name>
<proteinExistence type="predicted"/>
<feature type="compositionally biased region" description="Low complexity" evidence="1">
    <location>
        <begin position="212"/>
        <end position="221"/>
    </location>
</feature>
<feature type="region of interest" description="Disordered" evidence="1">
    <location>
        <begin position="482"/>
        <end position="501"/>
    </location>
</feature>
<comment type="caution">
    <text evidence="2">The sequence shown here is derived from an EMBL/GenBank/DDBJ whole genome shotgun (WGS) entry which is preliminary data.</text>
</comment>
<protein>
    <recommendedName>
        <fullName evidence="3">Xylulose kinase-1</fullName>
    </recommendedName>
</protein>
<feature type="region of interest" description="Disordered" evidence="1">
    <location>
        <begin position="187"/>
        <end position="243"/>
    </location>
</feature>
<evidence type="ECO:0008006" key="3">
    <source>
        <dbReference type="Google" id="ProtNLM"/>
    </source>
</evidence>
<evidence type="ECO:0000313" key="2">
    <source>
        <dbReference type="EMBL" id="GEU62974.1"/>
    </source>
</evidence>
<gene>
    <name evidence="2" type="ORF">Tci_034952</name>
</gene>
<dbReference type="AlphaFoldDB" id="A0A6L2LRR1"/>
<feature type="compositionally biased region" description="Basic residues" evidence="1">
    <location>
        <begin position="202"/>
        <end position="211"/>
    </location>
</feature>
<dbReference type="EMBL" id="BKCJ010004767">
    <property type="protein sequence ID" value="GEU62974.1"/>
    <property type="molecule type" value="Genomic_DNA"/>
</dbReference>
<evidence type="ECO:0000256" key="1">
    <source>
        <dbReference type="SAM" id="MobiDB-lite"/>
    </source>
</evidence>
<accession>A0A6L2LRR1</accession>
<feature type="compositionally biased region" description="Polar residues" evidence="1">
    <location>
        <begin position="188"/>
        <end position="197"/>
    </location>
</feature>
<organism evidence="2">
    <name type="scientific">Tanacetum cinerariifolium</name>
    <name type="common">Dalmatian daisy</name>
    <name type="synonym">Chrysanthemum cinerariifolium</name>
    <dbReference type="NCBI Taxonomy" id="118510"/>
    <lineage>
        <taxon>Eukaryota</taxon>
        <taxon>Viridiplantae</taxon>
        <taxon>Streptophyta</taxon>
        <taxon>Embryophyta</taxon>
        <taxon>Tracheophyta</taxon>
        <taxon>Spermatophyta</taxon>
        <taxon>Magnoliopsida</taxon>
        <taxon>eudicotyledons</taxon>
        <taxon>Gunneridae</taxon>
        <taxon>Pentapetalae</taxon>
        <taxon>asterids</taxon>
        <taxon>campanulids</taxon>
        <taxon>Asterales</taxon>
        <taxon>Asteraceae</taxon>
        <taxon>Asteroideae</taxon>
        <taxon>Anthemideae</taxon>
        <taxon>Anthemidinae</taxon>
        <taxon>Tanacetum</taxon>
    </lineage>
</organism>
<reference evidence="2" key="1">
    <citation type="journal article" date="2019" name="Sci. Rep.">
        <title>Draft genome of Tanacetum cinerariifolium, the natural source of mosquito coil.</title>
        <authorList>
            <person name="Yamashiro T."/>
            <person name="Shiraishi A."/>
            <person name="Satake H."/>
            <person name="Nakayama K."/>
        </authorList>
    </citation>
    <scope>NUCLEOTIDE SEQUENCE</scope>
</reference>